<dbReference type="InterPro" id="IPR012001">
    <property type="entry name" value="Thiamin_PyroP_enz_TPP-bd_dom"/>
</dbReference>
<evidence type="ECO:0000313" key="8">
    <source>
        <dbReference type="Proteomes" id="UP000831786"/>
    </source>
</evidence>
<gene>
    <name evidence="7" type="primary">iolD</name>
    <name evidence="7" type="ORF">MUN78_14990</name>
</gene>
<dbReference type="Gene3D" id="3.40.50.1220">
    <property type="entry name" value="TPP-binding domain"/>
    <property type="match status" value="1"/>
</dbReference>
<dbReference type="GO" id="GO:0102481">
    <property type="term" value="F:3D-(3,5/4)-trihydroxycyclohexane-1,2-dione hydrolase activity"/>
    <property type="evidence" value="ECO:0007669"/>
    <property type="project" value="UniProtKB-EC"/>
</dbReference>
<dbReference type="SUPFAM" id="SSF52518">
    <property type="entry name" value="Thiamin diphosphate-binding fold (THDP-binding)"/>
    <property type="match status" value="2"/>
</dbReference>
<sequence>MTQHPAPQSTAVPGPSGRTVRLTVAQAIVRYIAAQYSLADGVRERFVPAALGIFGHGNVAGLGQALAEHADALPFVQGRNEQALGHLATGFARAAKRRRTLAVTASIGPGATNLVTAAALATVNRIPLLLLPGDTYATRRQGPVLQQLDLPGTPDVTVNDAFRPVSRFFDRITRPEQLLTALPQAFRVLANPEETGAVVLALPQDVQAHAFDFPVELFAERDWTIRRRVPDAAEIARLAERIRGAERPLVIAGGGVVYADAQGVLTELGRGTGLPIAETFAGKGAVTEDGPWSVFGIGLEGAPTTNRLAERADLVVHVGTRLTDFATASQSLFADPGVRFASINIVEHDAVKQGAEAVLADARLALAALAAELGDYRIPAAWAADVAGARDAWLPVRDAATDPDAPFPLADHPELPVTGATLTQGQLIGLLQEHARPGDTIVAAAGGPPGDLQKVWDATGGRAAHLEFGFSCMGYELPAAMGVRLADPDPAHRVTALIGDGTFVMMPTEIVTAAQEGIPCTIVVSENHGYQVIRRLQMWRTGEHFANEFRYREAGGSLAGSDAAGLSGDYLRIDLAQIAAGLGAEVRTPATAAEVRAALAETRDAAGPVVIVVPTIPHADLPASEVWWDVSPAEAWERVDTSAKLAEYGAGRAQQRWHG</sequence>
<keyword evidence="7" id="KW-0378">Hydrolase</keyword>
<keyword evidence="8" id="KW-1185">Reference proteome</keyword>
<dbReference type="Pfam" id="PF02776">
    <property type="entry name" value="TPP_enzyme_N"/>
    <property type="match status" value="1"/>
</dbReference>
<dbReference type="Pfam" id="PF02775">
    <property type="entry name" value="TPP_enzyme_C"/>
    <property type="match status" value="1"/>
</dbReference>
<dbReference type="InterPro" id="IPR030817">
    <property type="entry name" value="Myo_inos_IolD"/>
</dbReference>
<proteinExistence type="inferred from homology"/>
<evidence type="ECO:0000256" key="2">
    <source>
        <dbReference type="ARBA" id="ARBA00023052"/>
    </source>
</evidence>
<dbReference type="Pfam" id="PF00205">
    <property type="entry name" value="TPP_enzyme_M"/>
    <property type="match status" value="1"/>
</dbReference>
<dbReference type="InterPro" id="IPR011766">
    <property type="entry name" value="TPP_enzyme_TPP-bd"/>
</dbReference>
<dbReference type="EC" id="3.7.1.22" evidence="7"/>
<dbReference type="InterPro" id="IPR029061">
    <property type="entry name" value="THDP-binding"/>
</dbReference>
<dbReference type="Gene3D" id="3.40.50.970">
    <property type="match status" value="2"/>
</dbReference>
<accession>A0ABY4FL19</accession>
<evidence type="ECO:0000259" key="4">
    <source>
        <dbReference type="Pfam" id="PF00205"/>
    </source>
</evidence>
<dbReference type="EMBL" id="CP095045">
    <property type="protein sequence ID" value="UOQ56953.1"/>
    <property type="molecule type" value="Genomic_DNA"/>
</dbReference>
<dbReference type="SUPFAM" id="SSF52467">
    <property type="entry name" value="DHS-like NAD/FAD-binding domain"/>
    <property type="match status" value="1"/>
</dbReference>
<dbReference type="PANTHER" id="PTHR18968:SF9">
    <property type="entry name" value="3D-(3,5_4)-TRIHYDROXYCYCLOHEXANE-1,2-DIONE HYDROLASE"/>
    <property type="match status" value="1"/>
</dbReference>
<evidence type="ECO:0000259" key="5">
    <source>
        <dbReference type="Pfam" id="PF02775"/>
    </source>
</evidence>
<dbReference type="NCBIfam" id="TIGR04377">
    <property type="entry name" value="myo_inos_iolD"/>
    <property type="match status" value="1"/>
</dbReference>
<dbReference type="PANTHER" id="PTHR18968">
    <property type="entry name" value="THIAMINE PYROPHOSPHATE ENZYMES"/>
    <property type="match status" value="1"/>
</dbReference>
<feature type="domain" description="Thiamine pyrophosphate enzyme N-terminal TPP-binding" evidence="6">
    <location>
        <begin position="47"/>
        <end position="148"/>
    </location>
</feature>
<dbReference type="Proteomes" id="UP000831786">
    <property type="component" value="Chromosome"/>
</dbReference>
<protein>
    <submittedName>
        <fullName evidence="7">3D-(3,5/4)-trihydroxycyclohexane-1,2-dione acylhydrolase (Decyclizing)</fullName>
        <ecNumber evidence="7">3.7.1.22</ecNumber>
    </submittedName>
</protein>
<dbReference type="RefSeq" id="WP_244727509.1">
    <property type="nucleotide sequence ID" value="NZ_CP095045.1"/>
</dbReference>
<keyword evidence="2 3" id="KW-0786">Thiamine pyrophosphate</keyword>
<feature type="domain" description="Thiamine pyrophosphate enzyme central" evidence="4">
    <location>
        <begin position="235"/>
        <end position="369"/>
    </location>
</feature>
<organism evidence="7 8">
    <name type="scientific">Leucobacter allii</name>
    <dbReference type="NCBI Taxonomy" id="2932247"/>
    <lineage>
        <taxon>Bacteria</taxon>
        <taxon>Bacillati</taxon>
        <taxon>Actinomycetota</taxon>
        <taxon>Actinomycetes</taxon>
        <taxon>Micrococcales</taxon>
        <taxon>Microbacteriaceae</taxon>
        <taxon>Leucobacter</taxon>
    </lineage>
</organism>
<feature type="domain" description="Thiamine pyrophosphate enzyme TPP-binding" evidence="5">
    <location>
        <begin position="451"/>
        <end position="613"/>
    </location>
</feature>
<dbReference type="InterPro" id="IPR045229">
    <property type="entry name" value="TPP_enz"/>
</dbReference>
<evidence type="ECO:0000256" key="3">
    <source>
        <dbReference type="RuleBase" id="RU362132"/>
    </source>
</evidence>
<evidence type="ECO:0000313" key="7">
    <source>
        <dbReference type="EMBL" id="UOQ56953.1"/>
    </source>
</evidence>
<dbReference type="InterPro" id="IPR012000">
    <property type="entry name" value="Thiamin_PyroP_enz_cen_dom"/>
</dbReference>
<evidence type="ECO:0000259" key="6">
    <source>
        <dbReference type="Pfam" id="PF02776"/>
    </source>
</evidence>
<dbReference type="CDD" id="cd07035">
    <property type="entry name" value="TPP_PYR_POX_like"/>
    <property type="match status" value="1"/>
</dbReference>
<evidence type="ECO:0000256" key="1">
    <source>
        <dbReference type="ARBA" id="ARBA00007812"/>
    </source>
</evidence>
<comment type="similarity">
    <text evidence="1 3">Belongs to the TPP enzyme family.</text>
</comment>
<name>A0ABY4FL19_9MICO</name>
<reference evidence="7 8" key="1">
    <citation type="submission" date="2022-04" db="EMBL/GenBank/DDBJ databases">
        <title>Leucobacter sp. isolated from rhizosphere of garlic.</title>
        <authorList>
            <person name="Won M."/>
            <person name="Lee C.-M."/>
            <person name="Woen H.-Y."/>
            <person name="Kwon S.-W."/>
        </authorList>
    </citation>
    <scope>NUCLEOTIDE SEQUENCE [LARGE SCALE GENOMIC DNA]</scope>
    <source>
        <strain evidence="7 8">H21R-40</strain>
    </source>
</reference>
<dbReference type="InterPro" id="IPR029035">
    <property type="entry name" value="DHS-like_NAD/FAD-binding_dom"/>
</dbReference>